<dbReference type="Gene3D" id="3.90.550.10">
    <property type="entry name" value="Spore Coat Polysaccharide Biosynthesis Protein SpsA, Chain A"/>
    <property type="match status" value="1"/>
</dbReference>
<dbReference type="PANTHER" id="PTHR10859">
    <property type="entry name" value="GLYCOSYL TRANSFERASE"/>
    <property type="match status" value="1"/>
</dbReference>
<dbReference type="CDD" id="cd04179">
    <property type="entry name" value="DPM_DPG-synthase_like"/>
    <property type="match status" value="1"/>
</dbReference>
<sequence length="258" mass="28047">MPQPHKLCAVIPVYNHGATVAAVHTQMAAQGLPCVLVDDGSEPGCAAVLDTLAAQPRTHLVRRAVNGGKGAAVQDGLRAAAAFGYTHALQVDADGQHALHDAIAMAEASRAHPQAVICGAPVYGDDVPRSRLYGRWLTRVWVWINTLSMDIPDAMCGFRIYPLASVLPVIDRAGVGRRMDFDIAILVRLHWRGVPMAWRPTRVTYPAGGVSHFKGLRDNVLISRMHARLFFGMLGRAPALLWRRLARRAHRLAGRAPS</sequence>
<dbReference type="Proteomes" id="UP000239990">
    <property type="component" value="Unassembled WGS sequence"/>
</dbReference>
<dbReference type="EMBL" id="PREU01000015">
    <property type="protein sequence ID" value="PPA73480.1"/>
    <property type="molecule type" value="Genomic_DNA"/>
</dbReference>
<dbReference type="RefSeq" id="WP_104145428.1">
    <property type="nucleotide sequence ID" value="NZ_PREU01000015.1"/>
</dbReference>
<dbReference type="InterPro" id="IPR029044">
    <property type="entry name" value="Nucleotide-diphossugar_trans"/>
</dbReference>
<dbReference type="Pfam" id="PF00535">
    <property type="entry name" value="Glycos_transf_2"/>
    <property type="match status" value="1"/>
</dbReference>
<organism evidence="2 3">
    <name type="scientific">Achromobacter spanius</name>
    <dbReference type="NCBI Taxonomy" id="217203"/>
    <lineage>
        <taxon>Bacteria</taxon>
        <taxon>Pseudomonadati</taxon>
        <taxon>Pseudomonadota</taxon>
        <taxon>Betaproteobacteria</taxon>
        <taxon>Burkholderiales</taxon>
        <taxon>Alcaligenaceae</taxon>
        <taxon>Achromobacter</taxon>
    </lineage>
</organism>
<proteinExistence type="predicted"/>
<reference evidence="2 3" key="1">
    <citation type="submission" date="2018-02" db="EMBL/GenBank/DDBJ databases">
        <title>Draft Genome of Achromobacter spanius stain 6.</title>
        <authorList>
            <person name="Gunasekera T.S."/>
            <person name="Radwan O."/>
            <person name="Ruiz O.N."/>
        </authorList>
    </citation>
    <scope>NUCLEOTIDE SEQUENCE [LARGE SCALE GENOMIC DNA]</scope>
    <source>
        <strain evidence="2 3">6</strain>
    </source>
</reference>
<dbReference type="SUPFAM" id="SSF53448">
    <property type="entry name" value="Nucleotide-diphospho-sugar transferases"/>
    <property type="match status" value="1"/>
</dbReference>
<feature type="domain" description="Glycosyltransferase 2-like" evidence="1">
    <location>
        <begin position="9"/>
        <end position="143"/>
    </location>
</feature>
<evidence type="ECO:0000313" key="3">
    <source>
        <dbReference type="Proteomes" id="UP000239990"/>
    </source>
</evidence>
<evidence type="ECO:0000313" key="2">
    <source>
        <dbReference type="EMBL" id="PPA73480.1"/>
    </source>
</evidence>
<dbReference type="InterPro" id="IPR001173">
    <property type="entry name" value="Glyco_trans_2-like"/>
</dbReference>
<dbReference type="AlphaFoldDB" id="A0A2S5GK72"/>
<protein>
    <submittedName>
        <fullName evidence="2">Glycosyl transferase</fullName>
    </submittedName>
</protein>
<dbReference type="PANTHER" id="PTHR10859:SF91">
    <property type="entry name" value="DOLICHYL-PHOSPHATE BETA-GLUCOSYLTRANSFERASE"/>
    <property type="match status" value="1"/>
</dbReference>
<evidence type="ECO:0000259" key="1">
    <source>
        <dbReference type="Pfam" id="PF00535"/>
    </source>
</evidence>
<dbReference type="GO" id="GO:0016740">
    <property type="term" value="F:transferase activity"/>
    <property type="evidence" value="ECO:0007669"/>
    <property type="project" value="UniProtKB-KW"/>
</dbReference>
<gene>
    <name evidence="2" type="ORF">C4E15_25515</name>
</gene>
<dbReference type="GO" id="GO:0006487">
    <property type="term" value="P:protein N-linked glycosylation"/>
    <property type="evidence" value="ECO:0007669"/>
    <property type="project" value="TreeGrafter"/>
</dbReference>
<accession>A0A2S5GK72</accession>
<name>A0A2S5GK72_9BURK</name>
<keyword evidence="2" id="KW-0808">Transferase</keyword>
<dbReference type="OrthoDB" id="9808633at2"/>
<comment type="caution">
    <text evidence="2">The sequence shown here is derived from an EMBL/GenBank/DDBJ whole genome shotgun (WGS) entry which is preliminary data.</text>
</comment>